<gene>
    <name evidence="1" type="ORF">ECIG_05561</name>
</gene>
<name>F4T5X3_ECOLX</name>
<dbReference type="HOGENOM" id="CLU_3251358_0_0_6"/>
<accession>F4T5X3</accession>
<dbReference type="Proteomes" id="UP000004710">
    <property type="component" value="Unassembled WGS sequence"/>
</dbReference>
<reference evidence="1 2" key="1">
    <citation type="submission" date="2010-01" db="EMBL/GenBank/DDBJ databases">
        <title>The Genome Sequence of Escherichia coli M605.</title>
        <authorList>
            <consortium name="The Broad Institute Genome Sequencing Platform"/>
            <consortium name="The Broad Institute Genome Sequencing Center for Infectious Disease"/>
            <person name="Feldgarden M."/>
            <person name="Gordon D.M."/>
            <person name="Johnson J.R."/>
            <person name="Johnston B.D."/>
            <person name="Young S."/>
            <person name="Zeng Q."/>
            <person name="Koehrsen M."/>
            <person name="Alvarado L."/>
            <person name="Berlin A.M."/>
            <person name="Borenstein D."/>
            <person name="Chapman S.B."/>
            <person name="Chen Z."/>
            <person name="Engels R."/>
            <person name="Freedman E."/>
            <person name="Gellesch M."/>
            <person name="Goldberg J."/>
            <person name="Griggs A."/>
            <person name="Gujja S."/>
            <person name="Heilman E.R."/>
            <person name="Heiman D.I."/>
            <person name="Hepburn T.A."/>
            <person name="Howarth C."/>
            <person name="Jen D."/>
            <person name="Larson L."/>
            <person name="Lewis B."/>
            <person name="Mehta T."/>
            <person name="Park D."/>
            <person name="Pearson M."/>
            <person name="Richards J."/>
            <person name="Roberts A."/>
            <person name="Saif S."/>
            <person name="Shea T.D."/>
            <person name="Shenoy N."/>
            <person name="Sisk P."/>
            <person name="Stolte C."/>
            <person name="Sykes S.N."/>
            <person name="Walk T."/>
            <person name="White J."/>
            <person name="Yandava C."/>
            <person name="Haas B."/>
            <person name="Henn M.R."/>
            <person name="Nusbaum C."/>
            <person name="Birren B."/>
        </authorList>
    </citation>
    <scope>NUCLEOTIDE SEQUENCE [LARGE SCALE GENOMIC DNA]</scope>
    <source>
        <strain evidence="1 2">M605</strain>
    </source>
</reference>
<dbReference type="AlphaFoldDB" id="F4T5X3"/>
<evidence type="ECO:0000313" key="2">
    <source>
        <dbReference type="Proteomes" id="UP000004710"/>
    </source>
</evidence>
<protein>
    <submittedName>
        <fullName evidence="1">Uncharacterized protein</fullName>
    </submittedName>
</protein>
<evidence type="ECO:0000313" key="1">
    <source>
        <dbReference type="EMBL" id="EGI13714.1"/>
    </source>
</evidence>
<proteinExistence type="predicted"/>
<dbReference type="EMBL" id="GL883921">
    <property type="protein sequence ID" value="EGI13714.1"/>
    <property type="molecule type" value="Genomic_DNA"/>
</dbReference>
<sequence length="42" mass="4790">MHNTLSRYRVKHFFAFLRRNSQENPADPAACLPLFRVSGGAL</sequence>
<organism evidence="1 2">
    <name type="scientific">Escherichia coli M605</name>
    <dbReference type="NCBI Taxonomy" id="656417"/>
    <lineage>
        <taxon>Bacteria</taxon>
        <taxon>Pseudomonadati</taxon>
        <taxon>Pseudomonadota</taxon>
        <taxon>Gammaproteobacteria</taxon>
        <taxon>Enterobacterales</taxon>
        <taxon>Enterobacteriaceae</taxon>
        <taxon>Escherichia</taxon>
    </lineage>
</organism>